<dbReference type="InterPro" id="IPR051064">
    <property type="entry name" value="SEC14/CRAL-TRIO_domain"/>
</dbReference>
<dbReference type="Gene3D" id="2.60.120.680">
    <property type="entry name" value="GOLD domain"/>
    <property type="match status" value="1"/>
</dbReference>
<dbReference type="Pfam" id="PF04707">
    <property type="entry name" value="PRELI"/>
    <property type="match status" value="1"/>
</dbReference>
<evidence type="ECO:0000256" key="1">
    <source>
        <dbReference type="SAM" id="MobiDB-lite"/>
    </source>
</evidence>
<feature type="domain" description="GOLD" evidence="3">
    <location>
        <begin position="513"/>
        <end position="660"/>
    </location>
</feature>
<dbReference type="InterPro" id="IPR009038">
    <property type="entry name" value="GOLD_dom"/>
</dbReference>
<dbReference type="SUPFAM" id="SSF101576">
    <property type="entry name" value="Supernatant protein factor (SPF), C-terminal domain"/>
    <property type="match status" value="1"/>
</dbReference>
<dbReference type="Pfam" id="PF00650">
    <property type="entry name" value="CRAL_TRIO"/>
    <property type="match status" value="1"/>
</dbReference>
<feature type="domain" description="PRELI/MSF1" evidence="4">
    <location>
        <begin position="3"/>
        <end position="175"/>
    </location>
</feature>
<dbReference type="Pfam" id="PF03765">
    <property type="entry name" value="CRAL_TRIO_N"/>
    <property type="match status" value="1"/>
</dbReference>
<dbReference type="CDD" id="cd00170">
    <property type="entry name" value="SEC14"/>
    <property type="match status" value="1"/>
</dbReference>
<dbReference type="Gene3D" id="3.40.525.10">
    <property type="entry name" value="CRAL-TRIO lipid binding domain"/>
    <property type="match status" value="1"/>
</dbReference>
<dbReference type="PROSITE" id="PS50191">
    <property type="entry name" value="CRAL_TRIO"/>
    <property type="match status" value="1"/>
</dbReference>
<name>A0A9Q1J784_SYNKA</name>
<organism evidence="5 6">
    <name type="scientific">Synaphobranchus kaupii</name>
    <name type="common">Kaup's arrowtooth eel</name>
    <dbReference type="NCBI Taxonomy" id="118154"/>
    <lineage>
        <taxon>Eukaryota</taxon>
        <taxon>Metazoa</taxon>
        <taxon>Chordata</taxon>
        <taxon>Craniata</taxon>
        <taxon>Vertebrata</taxon>
        <taxon>Euteleostomi</taxon>
        <taxon>Actinopterygii</taxon>
        <taxon>Neopterygii</taxon>
        <taxon>Teleostei</taxon>
        <taxon>Anguilliformes</taxon>
        <taxon>Synaphobranchidae</taxon>
        <taxon>Synaphobranchus</taxon>
    </lineage>
</organism>
<sequence>MVQKYQSPVRIHKYPFEMVMAAYERRFPTCPLIPVFLGSVIVSEVASEDGARRIVQRRCQLHVEAPRILKKMAGVEHVYFVQTNTYNWKDRTLLIEAHNETFESRVTVTETCCYSVHPENEDWTCFEQSASLDIKSFFGFESTVEKIALKQYTANIKRGKEVIEHYLKELIAEGICEIPRWVPPETGAQTEYSTLLCAPSLRPSPDAGPDLPPPSDCSPVEGAAADADKLDADYIERYLGNLTLMQESHLIQLRQWLQETHKGKIPKDEHILRFLRARDFNLDKARDMLCQSLSWRKQHQIDYILEAWATPACLEEYYAGGWHFHDSSGRPLYVLRLGQMDTKGLVKALGEEALLRHVLSINEEGQKRCEENTKIFGRPITCWTCVLDLEGLSTRHLWRPGVKALLRTIEVVEANYPETLGRLLIVRAPRVFPVLWTLISPFINENTRQKFLVYSGNSYHGEGGLEDHIGKDIIPDFLGGDCLCSVPEGGPVPKSLYQTQEELQNSGPISLLAETIYQSANIFQGEPHEFFIEIPESSSVITWDFDVLKGDVSFNIFRSKWLPRAADKSMSASAPSVRRVQLTDKSGVLGVEYSMVEPPLMCREGESIQGSHITRWPGRYILQWKAASPISGSTLLTVDDVLATLQGSSNKCKIMYYTEVLPSCDFRGSMTSLESCQSGFSQLSAATTSSGQSQLSAATTSSGQSQLSAATTSSGQSQLSAATTSSGQSQTGSLISR</sequence>
<dbReference type="PROSITE" id="PS50866">
    <property type="entry name" value="GOLD"/>
    <property type="match status" value="1"/>
</dbReference>
<evidence type="ECO:0000259" key="2">
    <source>
        <dbReference type="PROSITE" id="PS50191"/>
    </source>
</evidence>
<dbReference type="SMART" id="SM00516">
    <property type="entry name" value="SEC14"/>
    <property type="match status" value="1"/>
</dbReference>
<proteinExistence type="predicted"/>
<feature type="region of interest" description="Disordered" evidence="1">
    <location>
        <begin position="203"/>
        <end position="222"/>
    </location>
</feature>
<evidence type="ECO:0000313" key="5">
    <source>
        <dbReference type="EMBL" id="KAJ8374144.1"/>
    </source>
</evidence>
<dbReference type="InterPro" id="IPR001251">
    <property type="entry name" value="CRAL-TRIO_dom"/>
</dbReference>
<dbReference type="AlphaFoldDB" id="A0A9Q1J784"/>
<reference evidence="5" key="1">
    <citation type="journal article" date="2023" name="Science">
        <title>Genome structures resolve the early diversification of teleost fishes.</title>
        <authorList>
            <person name="Parey E."/>
            <person name="Louis A."/>
            <person name="Montfort J."/>
            <person name="Bouchez O."/>
            <person name="Roques C."/>
            <person name="Iampietro C."/>
            <person name="Lluch J."/>
            <person name="Castinel A."/>
            <person name="Donnadieu C."/>
            <person name="Desvignes T."/>
            <person name="Floi Bucao C."/>
            <person name="Jouanno E."/>
            <person name="Wen M."/>
            <person name="Mejri S."/>
            <person name="Dirks R."/>
            <person name="Jansen H."/>
            <person name="Henkel C."/>
            <person name="Chen W.J."/>
            <person name="Zahm M."/>
            <person name="Cabau C."/>
            <person name="Klopp C."/>
            <person name="Thompson A.W."/>
            <person name="Robinson-Rechavi M."/>
            <person name="Braasch I."/>
            <person name="Lecointre G."/>
            <person name="Bobe J."/>
            <person name="Postlethwait J.H."/>
            <person name="Berthelot C."/>
            <person name="Roest Crollius H."/>
            <person name="Guiguen Y."/>
        </authorList>
    </citation>
    <scope>NUCLEOTIDE SEQUENCE</scope>
    <source>
        <strain evidence="5">WJC10195</strain>
    </source>
</reference>
<dbReference type="Proteomes" id="UP001152622">
    <property type="component" value="Chromosome 2"/>
</dbReference>
<dbReference type="GO" id="GO:0005737">
    <property type="term" value="C:cytoplasm"/>
    <property type="evidence" value="ECO:0007669"/>
    <property type="project" value="TreeGrafter"/>
</dbReference>
<gene>
    <name evidence="5" type="ORF">SKAU_G00047240</name>
</gene>
<dbReference type="PANTHER" id="PTHR23324:SF39">
    <property type="entry name" value="SEC14-LIKE PROTEIN 5"/>
    <property type="match status" value="1"/>
</dbReference>
<dbReference type="OrthoDB" id="30289at2759"/>
<dbReference type="InterPro" id="IPR036273">
    <property type="entry name" value="CRAL/TRIO_N_dom_sf"/>
</dbReference>
<evidence type="ECO:0008006" key="7">
    <source>
        <dbReference type="Google" id="ProtNLM"/>
    </source>
</evidence>
<dbReference type="SMART" id="SM01100">
    <property type="entry name" value="CRAL_TRIO_N"/>
    <property type="match status" value="1"/>
</dbReference>
<feature type="region of interest" description="Disordered" evidence="1">
    <location>
        <begin position="697"/>
        <end position="737"/>
    </location>
</feature>
<evidence type="ECO:0000313" key="6">
    <source>
        <dbReference type="Proteomes" id="UP001152622"/>
    </source>
</evidence>
<dbReference type="InterPro" id="IPR011074">
    <property type="entry name" value="CRAL/TRIO_N_dom"/>
</dbReference>
<protein>
    <recommendedName>
        <fullName evidence="7">SEC14-like protein 1</fullName>
    </recommendedName>
</protein>
<evidence type="ECO:0000259" key="4">
    <source>
        <dbReference type="PROSITE" id="PS50904"/>
    </source>
</evidence>
<evidence type="ECO:0000259" key="3">
    <source>
        <dbReference type="PROSITE" id="PS50866"/>
    </source>
</evidence>
<comment type="caution">
    <text evidence="5">The sequence shown here is derived from an EMBL/GenBank/DDBJ whole genome shotgun (WGS) entry which is preliminary data.</text>
</comment>
<dbReference type="EMBL" id="JAINUF010000002">
    <property type="protein sequence ID" value="KAJ8374144.1"/>
    <property type="molecule type" value="Genomic_DNA"/>
</dbReference>
<dbReference type="InterPro" id="IPR036865">
    <property type="entry name" value="CRAL-TRIO_dom_sf"/>
</dbReference>
<dbReference type="PROSITE" id="PS50904">
    <property type="entry name" value="PRELI_MSF1"/>
    <property type="match status" value="1"/>
</dbReference>
<keyword evidence="6" id="KW-1185">Reference proteome</keyword>
<dbReference type="SUPFAM" id="SSF52087">
    <property type="entry name" value="CRAL/TRIO domain"/>
    <property type="match status" value="1"/>
</dbReference>
<dbReference type="FunFam" id="3.40.525.10:FF:000006">
    <property type="entry name" value="SEC14-like lipid binding 1"/>
    <property type="match status" value="1"/>
</dbReference>
<accession>A0A9Q1J784</accession>
<dbReference type="SUPFAM" id="SSF46938">
    <property type="entry name" value="CRAL/TRIO N-terminal domain"/>
    <property type="match status" value="1"/>
</dbReference>
<dbReference type="InterPro" id="IPR036598">
    <property type="entry name" value="GOLD_dom_sf"/>
</dbReference>
<dbReference type="PANTHER" id="PTHR23324">
    <property type="entry name" value="SEC14 RELATED PROTEIN"/>
    <property type="match status" value="1"/>
</dbReference>
<feature type="domain" description="CRAL-TRIO" evidence="2">
    <location>
        <begin position="310"/>
        <end position="486"/>
    </location>
</feature>
<dbReference type="InterPro" id="IPR006797">
    <property type="entry name" value="PRELI/MSF1_dom"/>
</dbReference>